<evidence type="ECO:0000256" key="4">
    <source>
        <dbReference type="ARBA" id="ARBA00022801"/>
    </source>
</evidence>
<reference evidence="10" key="1">
    <citation type="submission" date="2023-06" db="EMBL/GenBank/DDBJ databases">
        <title>Genome-scale phylogeny and comparative genomics of the fungal order Sordariales.</title>
        <authorList>
            <consortium name="Lawrence Berkeley National Laboratory"/>
            <person name="Hensen N."/>
            <person name="Bonometti L."/>
            <person name="Westerberg I."/>
            <person name="Brannstrom I.O."/>
            <person name="Guillou S."/>
            <person name="Cros-Aarteil S."/>
            <person name="Calhoun S."/>
            <person name="Haridas S."/>
            <person name="Kuo A."/>
            <person name="Mondo S."/>
            <person name="Pangilinan J."/>
            <person name="Riley R."/>
            <person name="LaButti K."/>
            <person name="Andreopoulos B."/>
            <person name="Lipzen A."/>
            <person name="Chen C."/>
            <person name="Yanf M."/>
            <person name="Daum C."/>
            <person name="Ng V."/>
            <person name="Clum A."/>
            <person name="Steindorff A."/>
            <person name="Ohm R."/>
            <person name="Martin F."/>
            <person name="Silar P."/>
            <person name="Natvig D."/>
            <person name="Lalanne C."/>
            <person name="Gautier V."/>
            <person name="Ament-velasquez S.L."/>
            <person name="Kruys A."/>
            <person name="Hutchinson M.I."/>
            <person name="Powell A.J."/>
            <person name="Barry K."/>
            <person name="Miller A.N."/>
            <person name="Grigoriev I.V."/>
            <person name="Debuchy R."/>
            <person name="Gladieux P."/>
            <person name="Thoren M.H."/>
            <person name="Johannesson H."/>
        </authorList>
    </citation>
    <scope>NUCLEOTIDE SEQUENCE</scope>
    <source>
        <strain evidence="10">SMH3187-1</strain>
    </source>
</reference>
<keyword evidence="11" id="KW-1185">Reference proteome</keyword>
<dbReference type="Gene3D" id="3.10.170.10">
    <property type="match status" value="1"/>
</dbReference>
<feature type="region of interest" description="Disordered" evidence="7">
    <location>
        <begin position="38"/>
        <end position="69"/>
    </location>
</feature>
<dbReference type="SUPFAM" id="SSF55486">
    <property type="entry name" value="Metalloproteases ('zincins'), catalytic domain"/>
    <property type="match status" value="1"/>
</dbReference>
<keyword evidence="3" id="KW-0479">Metal-binding</keyword>
<feature type="domain" description="Peptidase M4" evidence="8">
    <location>
        <begin position="143"/>
        <end position="261"/>
    </location>
</feature>
<accession>A0AA40KBD1</accession>
<dbReference type="InterPro" id="IPR027268">
    <property type="entry name" value="Peptidase_M4/M1_CTD_sf"/>
</dbReference>
<evidence type="ECO:0008006" key="12">
    <source>
        <dbReference type="Google" id="ProtNLM"/>
    </source>
</evidence>
<evidence type="ECO:0000313" key="11">
    <source>
        <dbReference type="Proteomes" id="UP001172155"/>
    </source>
</evidence>
<name>A0AA40KBD1_9PEZI</name>
<proteinExistence type="inferred from homology"/>
<dbReference type="GO" id="GO:0006508">
    <property type="term" value="P:proteolysis"/>
    <property type="evidence" value="ECO:0007669"/>
    <property type="project" value="UniProtKB-KW"/>
</dbReference>
<protein>
    <recommendedName>
        <fullName evidence="12">Neutral metalloproteinase</fullName>
    </recommendedName>
</protein>
<dbReference type="Pfam" id="PF01447">
    <property type="entry name" value="Peptidase_M4"/>
    <property type="match status" value="1"/>
</dbReference>
<dbReference type="Pfam" id="PF02868">
    <property type="entry name" value="Peptidase_M4_C"/>
    <property type="match status" value="1"/>
</dbReference>
<dbReference type="Proteomes" id="UP001172155">
    <property type="component" value="Unassembled WGS sequence"/>
</dbReference>
<dbReference type="PANTHER" id="PTHR43579">
    <property type="match status" value="1"/>
</dbReference>
<dbReference type="PANTHER" id="PTHR43579:SF1">
    <property type="entry name" value="NEUTRAL METALLOPROTEINASE"/>
    <property type="match status" value="1"/>
</dbReference>
<evidence type="ECO:0000256" key="6">
    <source>
        <dbReference type="ARBA" id="ARBA00023049"/>
    </source>
</evidence>
<dbReference type="AlphaFoldDB" id="A0AA40KBD1"/>
<keyword evidence="6" id="KW-0482">Metalloprotease</keyword>
<comment type="similarity">
    <text evidence="1">Belongs to the peptidase M4 family.</text>
</comment>
<dbReference type="InterPro" id="IPR013856">
    <property type="entry name" value="Peptidase_M4_domain"/>
</dbReference>
<evidence type="ECO:0000256" key="1">
    <source>
        <dbReference type="ARBA" id="ARBA00009388"/>
    </source>
</evidence>
<dbReference type="EMBL" id="JAUKUD010000001">
    <property type="protein sequence ID" value="KAK0752909.1"/>
    <property type="molecule type" value="Genomic_DNA"/>
</dbReference>
<dbReference type="InterPro" id="IPR052759">
    <property type="entry name" value="Metalloprotease_M4"/>
</dbReference>
<dbReference type="InterPro" id="IPR023612">
    <property type="entry name" value="Peptidase_M4"/>
</dbReference>
<evidence type="ECO:0000256" key="7">
    <source>
        <dbReference type="SAM" id="MobiDB-lite"/>
    </source>
</evidence>
<feature type="domain" description="Peptidase M4 C-terminal" evidence="9">
    <location>
        <begin position="264"/>
        <end position="440"/>
    </location>
</feature>
<comment type="caution">
    <text evidence="10">The sequence shown here is derived from an EMBL/GenBank/DDBJ whole genome shotgun (WGS) entry which is preliminary data.</text>
</comment>
<dbReference type="PRINTS" id="PR00730">
    <property type="entry name" value="THERMOLYSIN"/>
</dbReference>
<dbReference type="Gene3D" id="1.10.390.10">
    <property type="entry name" value="Neutral Protease Domain 2"/>
    <property type="match status" value="1"/>
</dbReference>
<keyword evidence="5" id="KW-0862">Zinc</keyword>
<keyword evidence="2" id="KW-0645">Protease</keyword>
<evidence type="ECO:0000256" key="2">
    <source>
        <dbReference type="ARBA" id="ARBA00022670"/>
    </source>
</evidence>
<organism evidence="10 11">
    <name type="scientific">Schizothecium vesticola</name>
    <dbReference type="NCBI Taxonomy" id="314040"/>
    <lineage>
        <taxon>Eukaryota</taxon>
        <taxon>Fungi</taxon>
        <taxon>Dikarya</taxon>
        <taxon>Ascomycota</taxon>
        <taxon>Pezizomycotina</taxon>
        <taxon>Sordariomycetes</taxon>
        <taxon>Sordariomycetidae</taxon>
        <taxon>Sordariales</taxon>
        <taxon>Schizotheciaceae</taxon>
        <taxon>Schizothecium</taxon>
    </lineage>
</organism>
<evidence type="ECO:0000256" key="3">
    <source>
        <dbReference type="ARBA" id="ARBA00022723"/>
    </source>
</evidence>
<evidence type="ECO:0000313" key="10">
    <source>
        <dbReference type="EMBL" id="KAK0752909.1"/>
    </source>
</evidence>
<sequence>MAGYICHVVPPYILQALADAPEQHEHVREMAISTLATMKQCHHERHKSSVEGASRTDLQESSDSQHAPRPQAIVPDYILQHIADAEDVGDDARSSAQDTLAASGQFRRTRAARAAIDDNAGTQFSAVAGAVPGPVQHPAFNQEIFDMQHKDVWEQLPGSVLLRKEGSAAVKDTTANEAHDNTLVVLNFFWDVFGYASVDNHNAKVRSSVHFGDKYANAVWYVDKNLGIEQMVYGDGDGENLGSFARALDVVGHEFTHGITDFNSKLEYEGESGALNEHLSDVFGILVKQKFENKKADAADWLIGEACFMPAKKGVALRHMLHPGKAFARDPQPDHYTKIQETKNKFPMLKGTGEPADWGGVHYFSGIPNRAFALCALRFGGLAWEKAGRIWWNASIVKKASIPPKCTFIQFADVTVESAKELYGADAATIVRDAWIQVGVERKH</sequence>
<dbReference type="GO" id="GO:0046872">
    <property type="term" value="F:metal ion binding"/>
    <property type="evidence" value="ECO:0007669"/>
    <property type="project" value="UniProtKB-KW"/>
</dbReference>
<dbReference type="CDD" id="cd09597">
    <property type="entry name" value="M4_TLP"/>
    <property type="match status" value="1"/>
</dbReference>
<keyword evidence="4" id="KW-0378">Hydrolase</keyword>
<dbReference type="GO" id="GO:0004222">
    <property type="term" value="F:metalloendopeptidase activity"/>
    <property type="evidence" value="ECO:0007669"/>
    <property type="project" value="InterPro"/>
</dbReference>
<evidence type="ECO:0000259" key="9">
    <source>
        <dbReference type="Pfam" id="PF02868"/>
    </source>
</evidence>
<dbReference type="InterPro" id="IPR001570">
    <property type="entry name" value="Peptidase_M4_C_domain"/>
</dbReference>
<evidence type="ECO:0000259" key="8">
    <source>
        <dbReference type="Pfam" id="PF01447"/>
    </source>
</evidence>
<gene>
    <name evidence="10" type="ORF">B0T18DRAFT_312759</name>
</gene>
<evidence type="ECO:0000256" key="5">
    <source>
        <dbReference type="ARBA" id="ARBA00022833"/>
    </source>
</evidence>